<organism evidence="2 3">
    <name type="scientific">Actinomadura bangladeshensis</name>
    <dbReference type="NCBI Taxonomy" id="453573"/>
    <lineage>
        <taxon>Bacteria</taxon>
        <taxon>Bacillati</taxon>
        <taxon>Actinomycetota</taxon>
        <taxon>Actinomycetes</taxon>
        <taxon>Streptosporangiales</taxon>
        <taxon>Thermomonosporaceae</taxon>
        <taxon>Actinomadura</taxon>
    </lineage>
</organism>
<name>A0A4R4NZ10_9ACTN</name>
<keyword evidence="3" id="KW-1185">Reference proteome</keyword>
<dbReference type="Proteomes" id="UP000295431">
    <property type="component" value="Unassembled WGS sequence"/>
</dbReference>
<dbReference type="OrthoDB" id="5504491at2"/>
<protein>
    <submittedName>
        <fullName evidence="2">Uncharacterized protein</fullName>
    </submittedName>
</protein>
<feature type="region of interest" description="Disordered" evidence="1">
    <location>
        <begin position="80"/>
        <end position="99"/>
    </location>
</feature>
<evidence type="ECO:0000313" key="2">
    <source>
        <dbReference type="EMBL" id="TDC13493.1"/>
    </source>
</evidence>
<accession>A0A4R4NZ10</accession>
<reference evidence="2 3" key="1">
    <citation type="submission" date="2019-03" db="EMBL/GenBank/DDBJ databases">
        <title>Draft genome sequences of novel Actinobacteria.</title>
        <authorList>
            <person name="Sahin N."/>
            <person name="Ay H."/>
            <person name="Saygin H."/>
        </authorList>
    </citation>
    <scope>NUCLEOTIDE SEQUENCE [LARGE SCALE GENOMIC DNA]</scope>
    <source>
        <strain evidence="2 3">DSM 45347</strain>
    </source>
</reference>
<evidence type="ECO:0000256" key="1">
    <source>
        <dbReference type="SAM" id="MobiDB-lite"/>
    </source>
</evidence>
<dbReference type="AlphaFoldDB" id="A0A4R4NZ10"/>
<evidence type="ECO:0000313" key="3">
    <source>
        <dbReference type="Proteomes" id="UP000295431"/>
    </source>
</evidence>
<sequence length="99" mass="10366">MTDAVACIDLAGTTVADGDIVETAFAEAIATLGIVSGTAAFRHAVGRFHDARGESKTAIFRSLFDEPRAQAVHPGVRAALRPAHRPARPVSRARGSMTP</sequence>
<comment type="caution">
    <text evidence="2">The sequence shown here is derived from an EMBL/GenBank/DDBJ whole genome shotgun (WGS) entry which is preliminary data.</text>
</comment>
<dbReference type="EMBL" id="SMJW01000099">
    <property type="protein sequence ID" value="TDC13493.1"/>
    <property type="molecule type" value="Genomic_DNA"/>
</dbReference>
<dbReference type="RefSeq" id="WP_131941134.1">
    <property type="nucleotide sequence ID" value="NZ_BAAAMX010000001.1"/>
</dbReference>
<proteinExistence type="predicted"/>
<gene>
    <name evidence="2" type="ORF">E1284_20125</name>
</gene>